<feature type="transmembrane region" description="Helical" evidence="6">
    <location>
        <begin position="326"/>
        <end position="354"/>
    </location>
</feature>
<dbReference type="InterPro" id="IPR050250">
    <property type="entry name" value="Macrolide_Exporter_MacB"/>
</dbReference>
<evidence type="ECO:0000259" key="8">
    <source>
        <dbReference type="Pfam" id="PF12704"/>
    </source>
</evidence>
<reference evidence="9" key="1">
    <citation type="submission" date="2021-10" db="EMBL/GenBank/DDBJ databases">
        <title>Gramella sp. ASW11-100T, isolated from marine sediment.</title>
        <authorList>
            <person name="Xia C."/>
        </authorList>
    </citation>
    <scope>NUCLEOTIDE SEQUENCE</scope>
    <source>
        <strain evidence="9">ASW11-100</strain>
    </source>
</reference>
<feature type="domain" description="ABC3 transporter permease C-terminal" evidence="7">
    <location>
        <begin position="674"/>
        <end position="783"/>
    </location>
</feature>
<proteinExistence type="predicted"/>
<organism evidence="9 10">
    <name type="scientific">Christiangramia sediminis</name>
    <dbReference type="NCBI Taxonomy" id="2881336"/>
    <lineage>
        <taxon>Bacteria</taxon>
        <taxon>Pseudomonadati</taxon>
        <taxon>Bacteroidota</taxon>
        <taxon>Flavobacteriia</taxon>
        <taxon>Flavobacteriales</taxon>
        <taxon>Flavobacteriaceae</taxon>
        <taxon>Christiangramia</taxon>
    </lineage>
</organism>
<sequence>MIKHHFKIAWRSLWNTKSYTFINIVGLSAGLASFIIVLLYLNYELSYDTWSPELENVYRVGMENDGDVQNQTPAPLASFLGKKYPKIEASTSMQGAGEYEVLISTAGKSVYYKGFASADSLFLKVFPYQLIQGERSTALNPPNSVILSKELATTLFGETNPMGQTVKVFDAMEGVVTGIIQLPKTPSHRPVHLIMRDPYEKQNFFWNNHSYETYIKVNQNIASTQLEEELNRFYFEERIKKTEELNEAYLETGDKFTLFTDAVPDIQNFSKYGTRNIKTLSILFILAVLLLLAGAINFSNLNVAKSIGRAKEVGVRKVLGSGKRNLVFQFMAETALQCMISFVIAAVLILLFLPYVNNALNLQLSFWQQNSWGLLGQIGICLIVIILLSGIYPSFYLSRFNIINVLKDNFSGGNKRTGLRNVLLVFQFVVTAFFIVAILGVNKQLDFMQRADKGFSEDQILRIETTQATREQGFQKTRRELLAIPGVSNVVKTTTVPGDKIADSSTYNFEFQGEKIRMGSVKVSTDYFEALEVPLINGRYFNESYADQNTRSAIINQTAARKLGVGNPLGKTISFGGCDEGDVNIVGVVKDINVHGFETAIKPMAYTIENKACMYQSGGAILLKLKSDKVQATVAAISSTWKSIEPNFPIRYTFLDSNFQELFISYFRLQKILNFFGIVAILISVMGLFALTAFTIKQRDKEIGIRKVLGATVSSIVALITKDFIMLLMLAILIAIPLGWYAMDKWLENFAYKTQLNWWIFIVAAVFIFGIAVLTVSMKTIRTAMKNPVKSLRTE</sequence>
<keyword evidence="4 6" id="KW-1133">Transmembrane helix</keyword>
<name>A0A9X1LHQ7_9FLAO</name>
<evidence type="ECO:0000256" key="4">
    <source>
        <dbReference type="ARBA" id="ARBA00022989"/>
    </source>
</evidence>
<dbReference type="InterPro" id="IPR003838">
    <property type="entry name" value="ABC3_permease_C"/>
</dbReference>
<feature type="domain" description="MacB-like periplasmic core" evidence="8">
    <location>
        <begin position="20"/>
        <end position="232"/>
    </location>
</feature>
<dbReference type="AlphaFoldDB" id="A0A9X1LHQ7"/>
<keyword evidence="5 6" id="KW-0472">Membrane</keyword>
<comment type="caution">
    <text evidence="9">The sequence shown here is derived from an EMBL/GenBank/DDBJ whole genome shotgun (WGS) entry which is preliminary data.</text>
</comment>
<feature type="transmembrane region" description="Helical" evidence="6">
    <location>
        <begin position="756"/>
        <end position="776"/>
    </location>
</feature>
<dbReference type="Pfam" id="PF02687">
    <property type="entry name" value="FtsX"/>
    <property type="match status" value="2"/>
</dbReference>
<evidence type="ECO:0000256" key="5">
    <source>
        <dbReference type="ARBA" id="ARBA00023136"/>
    </source>
</evidence>
<feature type="transmembrane region" description="Helical" evidence="6">
    <location>
        <begin position="21"/>
        <end position="41"/>
    </location>
</feature>
<dbReference type="InterPro" id="IPR025857">
    <property type="entry name" value="MacB_PCD"/>
</dbReference>
<feature type="transmembrane region" description="Helical" evidence="6">
    <location>
        <begin position="418"/>
        <end position="441"/>
    </location>
</feature>
<gene>
    <name evidence="9" type="ORF">LGQ90_04585</name>
</gene>
<evidence type="ECO:0000256" key="6">
    <source>
        <dbReference type="SAM" id="Phobius"/>
    </source>
</evidence>
<feature type="transmembrane region" description="Helical" evidence="6">
    <location>
        <begin position="280"/>
        <end position="301"/>
    </location>
</feature>
<feature type="transmembrane region" description="Helical" evidence="6">
    <location>
        <begin position="672"/>
        <end position="696"/>
    </location>
</feature>
<accession>A0A9X1LHQ7</accession>
<dbReference type="PANTHER" id="PTHR30572">
    <property type="entry name" value="MEMBRANE COMPONENT OF TRANSPORTER-RELATED"/>
    <property type="match status" value="1"/>
</dbReference>
<evidence type="ECO:0000256" key="3">
    <source>
        <dbReference type="ARBA" id="ARBA00022692"/>
    </source>
</evidence>
<feature type="domain" description="MacB-like periplasmic core" evidence="8">
    <location>
        <begin position="448"/>
        <end position="636"/>
    </location>
</feature>
<evidence type="ECO:0000256" key="2">
    <source>
        <dbReference type="ARBA" id="ARBA00022475"/>
    </source>
</evidence>
<feature type="transmembrane region" description="Helical" evidence="6">
    <location>
        <begin position="374"/>
        <end position="397"/>
    </location>
</feature>
<feature type="domain" description="ABC3 transporter permease C-terminal" evidence="7">
    <location>
        <begin position="285"/>
        <end position="402"/>
    </location>
</feature>
<keyword evidence="2" id="KW-1003">Cell membrane</keyword>
<evidence type="ECO:0000256" key="1">
    <source>
        <dbReference type="ARBA" id="ARBA00004651"/>
    </source>
</evidence>
<dbReference type="EMBL" id="JAJBZG010000002">
    <property type="protein sequence ID" value="MCB7480534.1"/>
    <property type="molecule type" value="Genomic_DNA"/>
</dbReference>
<keyword evidence="3 6" id="KW-0812">Transmembrane</keyword>
<evidence type="ECO:0000313" key="10">
    <source>
        <dbReference type="Proteomes" id="UP001139414"/>
    </source>
</evidence>
<dbReference type="PANTHER" id="PTHR30572:SF18">
    <property type="entry name" value="ABC-TYPE MACROLIDE FAMILY EXPORT SYSTEM PERMEASE COMPONENT 2"/>
    <property type="match status" value="1"/>
</dbReference>
<dbReference type="GO" id="GO:0022857">
    <property type="term" value="F:transmembrane transporter activity"/>
    <property type="evidence" value="ECO:0007669"/>
    <property type="project" value="TreeGrafter"/>
</dbReference>
<dbReference type="RefSeq" id="WP_229338628.1">
    <property type="nucleotide sequence ID" value="NZ_JAJBZG010000002.1"/>
</dbReference>
<dbReference type="Proteomes" id="UP001139414">
    <property type="component" value="Unassembled WGS sequence"/>
</dbReference>
<comment type="subcellular location">
    <subcellularLocation>
        <location evidence="1">Cell membrane</location>
        <topology evidence="1">Multi-pass membrane protein</topology>
    </subcellularLocation>
</comment>
<feature type="transmembrane region" description="Helical" evidence="6">
    <location>
        <begin position="708"/>
        <end position="736"/>
    </location>
</feature>
<keyword evidence="10" id="KW-1185">Reference proteome</keyword>
<evidence type="ECO:0000313" key="9">
    <source>
        <dbReference type="EMBL" id="MCB7480534.1"/>
    </source>
</evidence>
<dbReference type="GO" id="GO:0005886">
    <property type="term" value="C:plasma membrane"/>
    <property type="evidence" value="ECO:0007669"/>
    <property type="project" value="UniProtKB-SubCell"/>
</dbReference>
<protein>
    <submittedName>
        <fullName evidence="9">ABC transporter permease</fullName>
    </submittedName>
</protein>
<dbReference type="Pfam" id="PF12704">
    <property type="entry name" value="MacB_PCD"/>
    <property type="match status" value="2"/>
</dbReference>
<evidence type="ECO:0000259" key="7">
    <source>
        <dbReference type="Pfam" id="PF02687"/>
    </source>
</evidence>